<dbReference type="PANTHER" id="PTHR13580:SF9">
    <property type="entry name" value="AXIN1 UP-REGULATED 1, ISOFORM A"/>
    <property type="match status" value="1"/>
</dbReference>
<dbReference type="EMBL" id="BLLK01000046">
    <property type="protein sequence ID" value="GFH52916.1"/>
    <property type="molecule type" value="Genomic_DNA"/>
</dbReference>
<feature type="compositionally biased region" description="Basic residues" evidence="1">
    <location>
        <begin position="399"/>
        <end position="408"/>
    </location>
</feature>
<proteinExistence type="predicted"/>
<dbReference type="AlphaFoldDB" id="A0AAD3CVC3"/>
<reference evidence="2 3" key="1">
    <citation type="journal article" date="2021" name="Sci. Rep.">
        <title>The genome of the diatom Chaetoceros tenuissimus carries an ancient integrated fragment of an extant virus.</title>
        <authorList>
            <person name="Hongo Y."/>
            <person name="Kimura K."/>
            <person name="Takaki Y."/>
            <person name="Yoshida Y."/>
            <person name="Baba S."/>
            <person name="Kobayashi G."/>
            <person name="Nagasaki K."/>
            <person name="Hano T."/>
            <person name="Tomaru Y."/>
        </authorList>
    </citation>
    <scope>NUCLEOTIDE SEQUENCE [LARGE SCALE GENOMIC DNA]</scope>
    <source>
        <strain evidence="2 3">NIES-3715</strain>
    </source>
</reference>
<evidence type="ECO:0000313" key="3">
    <source>
        <dbReference type="Proteomes" id="UP001054902"/>
    </source>
</evidence>
<dbReference type="InterPro" id="IPR023260">
    <property type="entry name" value="Cys/Ser-rich_nuc_prot"/>
</dbReference>
<gene>
    <name evidence="2" type="ORF">CTEN210_09392</name>
</gene>
<feature type="region of interest" description="Disordered" evidence="1">
    <location>
        <begin position="198"/>
        <end position="256"/>
    </location>
</feature>
<feature type="compositionally biased region" description="Basic residues" evidence="1">
    <location>
        <begin position="98"/>
        <end position="112"/>
    </location>
</feature>
<dbReference type="PANTHER" id="PTHR13580">
    <property type="entry name" value="TGF-BETA INDUCED APOPTOSIS PROTEIN"/>
    <property type="match status" value="1"/>
</dbReference>
<feature type="region of interest" description="Disordered" evidence="1">
    <location>
        <begin position="394"/>
        <end position="413"/>
    </location>
</feature>
<accession>A0AAD3CVC3</accession>
<organism evidence="2 3">
    <name type="scientific">Chaetoceros tenuissimus</name>
    <dbReference type="NCBI Taxonomy" id="426638"/>
    <lineage>
        <taxon>Eukaryota</taxon>
        <taxon>Sar</taxon>
        <taxon>Stramenopiles</taxon>
        <taxon>Ochrophyta</taxon>
        <taxon>Bacillariophyta</taxon>
        <taxon>Coscinodiscophyceae</taxon>
        <taxon>Chaetocerotophycidae</taxon>
        <taxon>Chaetocerotales</taxon>
        <taxon>Chaetocerotaceae</taxon>
        <taxon>Chaetoceros</taxon>
    </lineage>
</organism>
<evidence type="ECO:0008006" key="4">
    <source>
        <dbReference type="Google" id="ProtNLM"/>
    </source>
</evidence>
<protein>
    <recommendedName>
        <fullName evidence="4">Cysteine/serine-rich nuclear protein N-terminal domain-containing protein</fullName>
    </recommendedName>
</protein>
<dbReference type="GO" id="GO:0005634">
    <property type="term" value="C:nucleus"/>
    <property type="evidence" value="ECO:0007669"/>
    <property type="project" value="TreeGrafter"/>
</dbReference>
<dbReference type="Proteomes" id="UP001054902">
    <property type="component" value="Unassembled WGS sequence"/>
</dbReference>
<feature type="compositionally biased region" description="Basic and acidic residues" evidence="1">
    <location>
        <begin position="226"/>
        <end position="250"/>
    </location>
</feature>
<sequence length="529" mass="60876">MVVPPPSKSYLMTFESSSEEESDSDHESTQQQKEEERLAAKRQEIIRNIELHRQREAEKEKEEQESKSTGLLSYLKSFTGTENESKESQPIQTETTQKKKKKKKKKRKKKSGKSTQETESVSTCTTRKSSICKGVSFSHVKVSEFYRDVHSDGVPADGGYPLGLSNKLHKSFQIDIDTFEEKKQIELKQRYQDYVKHRRERCAKKDHVSTRSSSRRRKRSNSKVGNEMHSKNSLKEELKNSSQSCDKKEPPVPVYIPDNFEFETRQFDHRERHSDNHRYEGKANETILEWKEIYGTGRNVLFGQLMESERKTLHERDAAMHIEDFIDDNNNDQPSSPKKGGRRRKQSVSIEEVYSTLDVQHIKHDLENIRISRTSKDAAGCSCRKLHVVLPSELGPGGKKSHHHRRMKEGKVKEELRRRNIEIPYNAKREELELLLHDEVEKHGCCFDEECPCIKNGIGCQADTCSCWHTSHVSHKKGGDADANVTPDEANTRCGNPEGIYMVDFSAIETYRDQFITAKEKGVCGIISS</sequence>
<keyword evidence="3" id="KW-1185">Reference proteome</keyword>
<feature type="region of interest" description="Disordered" evidence="1">
    <location>
        <begin position="1"/>
        <end position="127"/>
    </location>
</feature>
<dbReference type="GO" id="GO:0000981">
    <property type="term" value="F:DNA-binding transcription factor activity, RNA polymerase II-specific"/>
    <property type="evidence" value="ECO:0007669"/>
    <property type="project" value="TreeGrafter"/>
</dbReference>
<feature type="region of interest" description="Disordered" evidence="1">
    <location>
        <begin position="324"/>
        <end position="347"/>
    </location>
</feature>
<evidence type="ECO:0000256" key="1">
    <source>
        <dbReference type="SAM" id="MobiDB-lite"/>
    </source>
</evidence>
<feature type="compositionally biased region" description="Polar residues" evidence="1">
    <location>
        <begin position="67"/>
        <end position="95"/>
    </location>
</feature>
<feature type="compositionally biased region" description="Polar residues" evidence="1">
    <location>
        <begin position="113"/>
        <end position="127"/>
    </location>
</feature>
<dbReference type="GO" id="GO:0043565">
    <property type="term" value="F:sequence-specific DNA binding"/>
    <property type="evidence" value="ECO:0007669"/>
    <property type="project" value="TreeGrafter"/>
</dbReference>
<name>A0AAD3CVC3_9STRA</name>
<evidence type="ECO:0000313" key="2">
    <source>
        <dbReference type="EMBL" id="GFH52916.1"/>
    </source>
</evidence>
<feature type="compositionally biased region" description="Basic and acidic residues" evidence="1">
    <location>
        <begin position="25"/>
        <end position="66"/>
    </location>
</feature>
<comment type="caution">
    <text evidence="2">The sequence shown here is derived from an EMBL/GenBank/DDBJ whole genome shotgun (WGS) entry which is preliminary data.</text>
</comment>